<dbReference type="AlphaFoldDB" id="A0A8W8M0C6"/>
<reference evidence="3" key="1">
    <citation type="submission" date="2022-08" db="UniProtKB">
        <authorList>
            <consortium name="EnsemblMetazoa"/>
        </authorList>
    </citation>
    <scope>IDENTIFICATION</scope>
    <source>
        <strain evidence="3">05x7-T-G4-1.051#20</strain>
    </source>
</reference>
<dbReference type="Pfam" id="PF00147">
    <property type="entry name" value="Fibrinogen_C"/>
    <property type="match status" value="2"/>
</dbReference>
<evidence type="ECO:0000256" key="1">
    <source>
        <dbReference type="SAM" id="SignalP"/>
    </source>
</evidence>
<dbReference type="GO" id="GO:0005615">
    <property type="term" value="C:extracellular space"/>
    <property type="evidence" value="ECO:0007669"/>
    <property type="project" value="TreeGrafter"/>
</dbReference>
<keyword evidence="4" id="KW-1185">Reference proteome</keyword>
<name>A0A8W8M0C6_MAGGI</name>
<dbReference type="CDD" id="cd00087">
    <property type="entry name" value="FReD"/>
    <property type="match status" value="2"/>
</dbReference>
<dbReference type="InterPro" id="IPR014716">
    <property type="entry name" value="Fibrinogen_a/b/g_C_1"/>
</dbReference>
<organism evidence="3 4">
    <name type="scientific">Magallana gigas</name>
    <name type="common">Pacific oyster</name>
    <name type="synonym">Crassostrea gigas</name>
    <dbReference type="NCBI Taxonomy" id="29159"/>
    <lineage>
        <taxon>Eukaryota</taxon>
        <taxon>Metazoa</taxon>
        <taxon>Spiralia</taxon>
        <taxon>Lophotrochozoa</taxon>
        <taxon>Mollusca</taxon>
        <taxon>Bivalvia</taxon>
        <taxon>Autobranchia</taxon>
        <taxon>Pteriomorphia</taxon>
        <taxon>Ostreida</taxon>
        <taxon>Ostreoidea</taxon>
        <taxon>Ostreidae</taxon>
        <taxon>Magallana</taxon>
    </lineage>
</organism>
<sequence>MNRVVILLELLTYFKFIIGSTQSGKFIYRGNVSYSDVSLLISEIGPDDVSLRYCAAECYKNKDCNAVEICSFSINTVCRLSKNITTNLLSGQGTCSRYEIKHDCGDGWFFNRRTAECQCVVDCNCDAVTPPSGGVLSKTVDVGGYAILTNCINTGGHVWTMIQRRIDGSVDFNRGWTEYKNGFGDVDSEFWIGLDNIRVLVQNGYTVLRVELEEGAETAFAEYSSFYIAEEADKYRIHVSGYTGTAGDGISCTTTHCNNDAQFSTHDNDNDLVSTNEALRWRGGWWYNDGHRSSLNGEYGNNNHGEGISCHSGEFEYRGNVAYSDVSLLISETGPDDVSLRYCAAECYKNLDCNAVELCSFPTKQVCRLSRSISSATVIGQGTCSRHELKDDCNVGSFYNRRTNKCQCAIDCDCDAAVLPSGEVLPKSVTIDRQTFLTNCINTSGHVWTMIQRRMDGSVNFYRGWNDYKNGFGDVDSEFWIGLENIRRLVQNGYTVLRVELENGLASAFAEYNSFSISGEEDNYRIQVHGYSGTAGDGISCSTEFCNNNAPFSTFDNDNDRSPTANNAAEWRGAWWYHDGHMSNLNGEYGNINHGEGVTWTPYKGWTVSLSGVRMMLRLN</sequence>
<accession>A0A8W8M0C6</accession>
<feature type="domain" description="Fibrinogen C-terminal" evidence="2">
    <location>
        <begin position="405"/>
        <end position="620"/>
    </location>
</feature>
<feature type="chain" id="PRO_5036478773" description="Fibrinogen C-terminal domain-containing protein" evidence="1">
    <location>
        <begin position="24"/>
        <end position="620"/>
    </location>
</feature>
<dbReference type="EnsemblMetazoa" id="G30992.1">
    <property type="protein sequence ID" value="G30992.1:cds"/>
    <property type="gene ID" value="G30992"/>
</dbReference>
<proteinExistence type="predicted"/>
<feature type="domain" description="Fibrinogen C-terminal" evidence="2">
    <location>
        <begin position="108"/>
        <end position="334"/>
    </location>
</feature>
<dbReference type="InterPro" id="IPR036056">
    <property type="entry name" value="Fibrinogen-like_C"/>
</dbReference>
<dbReference type="PANTHER" id="PTHR19143">
    <property type="entry name" value="FIBRINOGEN/TENASCIN/ANGIOPOEITIN"/>
    <property type="match status" value="1"/>
</dbReference>
<dbReference type="InterPro" id="IPR002181">
    <property type="entry name" value="Fibrinogen_a/b/g_C_dom"/>
</dbReference>
<dbReference type="Gene3D" id="3.90.215.10">
    <property type="entry name" value="Gamma Fibrinogen, chain A, domain 1"/>
    <property type="match status" value="2"/>
</dbReference>
<dbReference type="SUPFAM" id="SSF56496">
    <property type="entry name" value="Fibrinogen C-terminal domain-like"/>
    <property type="match status" value="2"/>
</dbReference>
<dbReference type="Proteomes" id="UP000005408">
    <property type="component" value="Unassembled WGS sequence"/>
</dbReference>
<dbReference type="InterPro" id="IPR050373">
    <property type="entry name" value="Fibrinogen_C-term_domain"/>
</dbReference>
<evidence type="ECO:0000259" key="2">
    <source>
        <dbReference type="PROSITE" id="PS51406"/>
    </source>
</evidence>
<protein>
    <recommendedName>
        <fullName evidence="2">Fibrinogen C-terminal domain-containing protein</fullName>
    </recommendedName>
</protein>
<keyword evidence="1" id="KW-0732">Signal</keyword>
<evidence type="ECO:0000313" key="3">
    <source>
        <dbReference type="EnsemblMetazoa" id="G30992.1:cds"/>
    </source>
</evidence>
<dbReference type="PROSITE" id="PS51406">
    <property type="entry name" value="FIBRINOGEN_C_2"/>
    <property type="match status" value="2"/>
</dbReference>
<feature type="signal peptide" evidence="1">
    <location>
        <begin position="1"/>
        <end position="23"/>
    </location>
</feature>
<dbReference type="SMART" id="SM00186">
    <property type="entry name" value="FBG"/>
    <property type="match status" value="2"/>
</dbReference>
<evidence type="ECO:0000313" key="4">
    <source>
        <dbReference type="Proteomes" id="UP000005408"/>
    </source>
</evidence>
<dbReference type="PANTHER" id="PTHR19143:SF327">
    <property type="entry name" value="FI21813P1-RELATED"/>
    <property type="match status" value="1"/>
</dbReference>